<dbReference type="Proteomes" id="UP000238296">
    <property type="component" value="Unassembled WGS sequence"/>
</dbReference>
<evidence type="ECO:0000313" key="3">
    <source>
        <dbReference type="Proteomes" id="UP000238296"/>
    </source>
</evidence>
<feature type="compositionally biased region" description="Polar residues" evidence="1">
    <location>
        <begin position="49"/>
        <end position="58"/>
    </location>
</feature>
<dbReference type="EMBL" id="PPEA01000138">
    <property type="protein sequence ID" value="PQM48824.1"/>
    <property type="molecule type" value="Genomic_DNA"/>
</dbReference>
<dbReference type="AlphaFoldDB" id="A0A2S8BQ74"/>
<evidence type="ECO:0000313" key="2">
    <source>
        <dbReference type="EMBL" id="PQM48824.1"/>
    </source>
</evidence>
<reference evidence="2 3" key="1">
    <citation type="journal article" date="2017" name="Int. J. Syst. Evol. Microbiol.">
        <title>Mycobacterium talmoniae sp. nov., a slowly growing mycobacterium isolated from human respiratory samples.</title>
        <authorList>
            <person name="Davidson R.M."/>
            <person name="DeGroote M.A."/>
            <person name="Marola J.L."/>
            <person name="Buss S."/>
            <person name="Jones V."/>
            <person name="McNeil M.R."/>
            <person name="Freifeld A.G."/>
            <person name="Elaine Epperson L."/>
            <person name="Hasan N.A."/>
            <person name="Jackson M."/>
            <person name="Iwen P.C."/>
            <person name="Salfinger M."/>
            <person name="Strong M."/>
        </authorList>
    </citation>
    <scope>NUCLEOTIDE SEQUENCE [LARGE SCALE GENOMIC DNA]</scope>
    <source>
        <strain evidence="2 3">ATCC BAA-2683</strain>
    </source>
</reference>
<gene>
    <name evidence="2" type="ORF">C1Y40_00965</name>
</gene>
<organism evidence="2 3">
    <name type="scientific">Mycobacterium talmoniae</name>
    <dbReference type="NCBI Taxonomy" id="1858794"/>
    <lineage>
        <taxon>Bacteria</taxon>
        <taxon>Bacillati</taxon>
        <taxon>Actinomycetota</taxon>
        <taxon>Actinomycetes</taxon>
        <taxon>Mycobacteriales</taxon>
        <taxon>Mycobacteriaceae</taxon>
        <taxon>Mycobacterium</taxon>
    </lineage>
</organism>
<protein>
    <recommendedName>
        <fullName evidence="4">Membrane glycine and proline rich protein</fullName>
    </recommendedName>
</protein>
<evidence type="ECO:0000256" key="1">
    <source>
        <dbReference type="SAM" id="MobiDB-lite"/>
    </source>
</evidence>
<feature type="compositionally biased region" description="Low complexity" evidence="1">
    <location>
        <begin position="28"/>
        <end position="48"/>
    </location>
</feature>
<accession>A0A2S8BQ74</accession>
<comment type="caution">
    <text evidence="2">The sequence shown here is derived from an EMBL/GenBank/DDBJ whole genome shotgun (WGS) entry which is preliminary data.</text>
</comment>
<name>A0A2S8BQ74_9MYCO</name>
<evidence type="ECO:0008006" key="4">
    <source>
        <dbReference type="Google" id="ProtNLM"/>
    </source>
</evidence>
<feature type="region of interest" description="Disordered" evidence="1">
    <location>
        <begin position="27"/>
        <end position="59"/>
    </location>
</feature>
<sequence length="227" mass="22413">MIATVVAVLLTAALVVTLVLVGGRGHKSAQSTPSSAAGPSTSAPDTSAQTATDCTPNVSAGVPASGDSVSAGGLSFPASAAPGWTPFGDDSLPNAIDAVGVAQAVFGASHWIMQAEVAESNFVTSMDLQAQASKLMTCVANGPGYAQVSPSLGPTKTSSIKVDGTDAARVDADITIGDTSRNVPGDSVIVIAVKTTPVTFFLGATPIGDASARATVEGIISALKVTK</sequence>
<proteinExistence type="predicted"/>